<evidence type="ECO:0000313" key="3">
    <source>
        <dbReference type="Proteomes" id="UP001519311"/>
    </source>
</evidence>
<sequence>MDQHDSPAPSWRPESDTPIYDRLLAEWREAAEGPERMPRPAPRPHSRSVLVPGARTSGEVLGGRG</sequence>
<reference evidence="2 3" key="1">
    <citation type="submission" date="2021-03" db="EMBL/GenBank/DDBJ databases">
        <title>Sequencing the genomes of 1000 actinobacteria strains.</title>
        <authorList>
            <person name="Klenk H.-P."/>
        </authorList>
    </citation>
    <scope>NUCLEOTIDE SEQUENCE [LARGE SCALE GENOMIC DNA]</scope>
    <source>
        <strain evidence="2 3">DSM 40843</strain>
    </source>
</reference>
<evidence type="ECO:0000256" key="1">
    <source>
        <dbReference type="SAM" id="MobiDB-lite"/>
    </source>
</evidence>
<name>A0ABS4V2Z1_9ACTN</name>
<gene>
    <name evidence="2" type="ORF">JOF59_000578</name>
</gene>
<keyword evidence="3" id="KW-1185">Reference proteome</keyword>
<evidence type="ECO:0000313" key="2">
    <source>
        <dbReference type="EMBL" id="MBP2358178.1"/>
    </source>
</evidence>
<dbReference type="GeneID" id="97345699"/>
<dbReference type="EMBL" id="JAGINS010000001">
    <property type="protein sequence ID" value="MBP2358178.1"/>
    <property type="molecule type" value="Genomic_DNA"/>
</dbReference>
<comment type="caution">
    <text evidence="2">The sequence shown here is derived from an EMBL/GenBank/DDBJ whole genome shotgun (WGS) entry which is preliminary data.</text>
</comment>
<dbReference type="Proteomes" id="UP001519311">
    <property type="component" value="Unassembled WGS sequence"/>
</dbReference>
<accession>A0ABS4V2Z1</accession>
<dbReference type="RefSeq" id="WP_124280736.1">
    <property type="nucleotide sequence ID" value="NZ_BMWJ01000002.1"/>
</dbReference>
<feature type="region of interest" description="Disordered" evidence="1">
    <location>
        <begin position="30"/>
        <end position="65"/>
    </location>
</feature>
<proteinExistence type="predicted"/>
<protein>
    <submittedName>
        <fullName evidence="2">Uncharacterized protein</fullName>
    </submittedName>
</protein>
<organism evidence="2 3">
    <name type="scientific">Streptomyces clavifer</name>
    <dbReference type="NCBI Taxonomy" id="68188"/>
    <lineage>
        <taxon>Bacteria</taxon>
        <taxon>Bacillati</taxon>
        <taxon>Actinomycetota</taxon>
        <taxon>Actinomycetes</taxon>
        <taxon>Kitasatosporales</taxon>
        <taxon>Streptomycetaceae</taxon>
        <taxon>Streptomyces</taxon>
    </lineage>
</organism>